<comment type="caution">
    <text evidence="3">The sequence shown here is derived from an EMBL/GenBank/DDBJ whole genome shotgun (WGS) entry which is preliminary data.</text>
</comment>
<gene>
    <name evidence="3" type="ORF">Z045_12130</name>
</gene>
<keyword evidence="1" id="KW-0812">Transmembrane</keyword>
<dbReference type="Pfam" id="PF04389">
    <property type="entry name" value="Peptidase_M28"/>
    <property type="match status" value="1"/>
</dbReference>
<protein>
    <submittedName>
        <fullName evidence="3">Peptidase M28</fullName>
    </submittedName>
</protein>
<keyword evidence="1" id="KW-1133">Transmembrane helix</keyword>
<dbReference type="PATRIC" id="fig|1441730.3.peg.2524"/>
<feature type="transmembrane region" description="Helical" evidence="1">
    <location>
        <begin position="343"/>
        <end position="362"/>
    </location>
</feature>
<dbReference type="RefSeq" id="WP_060652073.1">
    <property type="nucleotide sequence ID" value="NZ_AZXY01000005.1"/>
</dbReference>
<dbReference type="AlphaFoldDB" id="A0A0V9UKU9"/>
<evidence type="ECO:0000313" key="4">
    <source>
        <dbReference type="Proteomes" id="UP000053060"/>
    </source>
</evidence>
<dbReference type="InterPro" id="IPR007484">
    <property type="entry name" value="Peptidase_M28"/>
</dbReference>
<feature type="transmembrane region" description="Helical" evidence="1">
    <location>
        <begin position="446"/>
        <end position="467"/>
    </location>
</feature>
<feature type="transmembrane region" description="Helical" evidence="1">
    <location>
        <begin position="418"/>
        <end position="439"/>
    </location>
</feature>
<dbReference type="PANTHER" id="PTHR12147:SF26">
    <property type="entry name" value="PEPTIDASE M28 DOMAIN-CONTAINING PROTEIN"/>
    <property type="match status" value="1"/>
</dbReference>
<feature type="transmembrane region" description="Helical" evidence="1">
    <location>
        <begin position="473"/>
        <end position="490"/>
    </location>
</feature>
<evidence type="ECO:0000259" key="2">
    <source>
        <dbReference type="Pfam" id="PF04389"/>
    </source>
</evidence>
<reference evidence="4" key="1">
    <citation type="submission" date="2015-01" db="EMBL/GenBank/DDBJ databases">
        <title>Draft genome sequence of Rhodococcus pyridinivorans strain KG-16, a hydrocarbon-degrading bacterium.</title>
        <authorList>
            <person name="Aggarwal R.K."/>
            <person name="Dawar C."/>
        </authorList>
    </citation>
    <scope>NUCLEOTIDE SEQUENCE [LARGE SCALE GENOMIC DNA]</scope>
    <source>
        <strain evidence="4">KG-16</strain>
    </source>
</reference>
<sequence>MDSAAAVRHPAPSPRSRFQALGTSVLALIGVLLVAGLVALFPGSDEPLGTDAPADVFSAARAGEHIDAIATGPRPLGSTAHAAARDHLVAALEELGWSTRVDSGVGWMARSGEATQRGARVQNIVATRAGTDPTGTVVLAAHYDTVRGSPGAGDDGIGVGTVLEVARAIESGPPPRNDVVVLLTDGEENGLLGAYRFVGTESVRAGPVVVLNHEARGNAGTPTTFRITSPNGVLIDSLAGAPGANADSLTELIFEALPNDTDFRRFAEHGHHALDTAISAGSAYYHSPLDTPDRLSRTSLQHMGDTSLATARTLAGSDLTTVDNGGDQVVTTAPWGLLHVPRWVEVVGAIALAAIVGAIVVLRVRRGESSAWQAGAAVAVSLLAAVLAAGAAWLPWWIVQTVDPGMAAPVADEPYRPGVFQFAAVVAALGVLLVARSWWERGRPAAALTCGAFTLVAVLALAGIPFAGVPLTLLVLTLPAALGLLVALLLPQRDTVWPLVAITLGALGSLIFGLPAVLVAFDAGLLYGTPVAGLFVAFTFAAVLPLCEPFASTTRGLVISATGTIAIVVVGTLLAGYLNRDGATDPRQEYLWYSLDADRGAAVWGSPDGPRSDWSEGLLTTGPESLPTAFPWREHRPMYHGPAPVADLEAPEVEILEDTTGGSARKIRLRLTSPRNAQAVGLWIDNTTAHVHGATVDGFRAEPSDDFGFLFWAPGPDGIEVELTLSMLESRLGVRVADLGDDLGEVPGFEPPADRVVVQPTVAVTRTLQL</sequence>
<dbReference type="Proteomes" id="UP000053060">
    <property type="component" value="Unassembled WGS sequence"/>
</dbReference>
<feature type="transmembrane region" description="Helical" evidence="1">
    <location>
        <begin position="374"/>
        <end position="398"/>
    </location>
</feature>
<proteinExistence type="predicted"/>
<dbReference type="Gene3D" id="3.40.630.10">
    <property type="entry name" value="Zn peptidases"/>
    <property type="match status" value="1"/>
</dbReference>
<keyword evidence="1" id="KW-0472">Membrane</keyword>
<feature type="transmembrane region" description="Helical" evidence="1">
    <location>
        <begin position="497"/>
        <end position="518"/>
    </location>
</feature>
<organism evidence="3 4">
    <name type="scientific">Rhodococcus pyridinivorans KG-16</name>
    <dbReference type="NCBI Taxonomy" id="1441730"/>
    <lineage>
        <taxon>Bacteria</taxon>
        <taxon>Bacillati</taxon>
        <taxon>Actinomycetota</taxon>
        <taxon>Actinomycetes</taxon>
        <taxon>Mycobacteriales</taxon>
        <taxon>Nocardiaceae</taxon>
        <taxon>Rhodococcus</taxon>
    </lineage>
</organism>
<feature type="transmembrane region" description="Helical" evidence="1">
    <location>
        <begin position="524"/>
        <end position="544"/>
    </location>
</feature>
<evidence type="ECO:0000313" key="3">
    <source>
        <dbReference type="EMBL" id="KSZ58619.1"/>
    </source>
</evidence>
<feature type="domain" description="Peptidase M28" evidence="2">
    <location>
        <begin position="123"/>
        <end position="310"/>
    </location>
</feature>
<feature type="transmembrane region" description="Helical" evidence="1">
    <location>
        <begin position="20"/>
        <end position="41"/>
    </location>
</feature>
<dbReference type="InterPro" id="IPR045175">
    <property type="entry name" value="M28_fam"/>
</dbReference>
<dbReference type="SUPFAM" id="SSF53187">
    <property type="entry name" value="Zn-dependent exopeptidases"/>
    <property type="match status" value="1"/>
</dbReference>
<dbReference type="GO" id="GO:0008235">
    <property type="term" value="F:metalloexopeptidase activity"/>
    <property type="evidence" value="ECO:0007669"/>
    <property type="project" value="InterPro"/>
</dbReference>
<dbReference type="PANTHER" id="PTHR12147">
    <property type="entry name" value="METALLOPEPTIDASE M28 FAMILY MEMBER"/>
    <property type="match status" value="1"/>
</dbReference>
<evidence type="ECO:0000256" key="1">
    <source>
        <dbReference type="SAM" id="Phobius"/>
    </source>
</evidence>
<feature type="transmembrane region" description="Helical" evidence="1">
    <location>
        <begin position="556"/>
        <end position="578"/>
    </location>
</feature>
<reference evidence="3 4" key="2">
    <citation type="journal article" date="2016" name="Genome Announc.">
        <title>Draft Genome Sequence of a Versatile Hydrocarbon-Degrading Bacterium, Rhodococcus pyridinivorans Strain KG-16, Collected from Oil Fields in India.</title>
        <authorList>
            <person name="Aggarwal R.K."/>
            <person name="Dawar C."/>
            <person name="Phanindranath R."/>
            <person name="Mutnuri L."/>
            <person name="Dayal A.M."/>
        </authorList>
    </citation>
    <scope>NUCLEOTIDE SEQUENCE [LARGE SCALE GENOMIC DNA]</scope>
    <source>
        <strain evidence="3 4">KG-16</strain>
    </source>
</reference>
<name>A0A0V9UKU9_9NOCA</name>
<dbReference type="EMBL" id="AZXY01000005">
    <property type="protein sequence ID" value="KSZ58619.1"/>
    <property type="molecule type" value="Genomic_DNA"/>
</dbReference>
<accession>A0A0V9UKU9</accession>
<dbReference type="GO" id="GO:0006508">
    <property type="term" value="P:proteolysis"/>
    <property type="evidence" value="ECO:0007669"/>
    <property type="project" value="InterPro"/>
</dbReference>